<name>A0ACB7NZ43_9PEZI</name>
<evidence type="ECO:0000313" key="1">
    <source>
        <dbReference type="EMBL" id="KAH6613465.1"/>
    </source>
</evidence>
<accession>A0ACB7NZ43</accession>
<dbReference type="Proteomes" id="UP000724584">
    <property type="component" value="Unassembled WGS sequence"/>
</dbReference>
<reference evidence="1 2" key="1">
    <citation type="journal article" date="2021" name="Nat. Commun.">
        <title>Genetic determinants of endophytism in the Arabidopsis root mycobiome.</title>
        <authorList>
            <person name="Mesny F."/>
            <person name="Miyauchi S."/>
            <person name="Thiergart T."/>
            <person name="Pickel B."/>
            <person name="Atanasova L."/>
            <person name="Karlsson M."/>
            <person name="Huettel B."/>
            <person name="Barry K.W."/>
            <person name="Haridas S."/>
            <person name="Chen C."/>
            <person name="Bauer D."/>
            <person name="Andreopoulos W."/>
            <person name="Pangilinan J."/>
            <person name="LaButti K."/>
            <person name="Riley R."/>
            <person name="Lipzen A."/>
            <person name="Clum A."/>
            <person name="Drula E."/>
            <person name="Henrissat B."/>
            <person name="Kohler A."/>
            <person name="Grigoriev I.V."/>
            <person name="Martin F.M."/>
            <person name="Hacquard S."/>
        </authorList>
    </citation>
    <scope>NUCLEOTIDE SEQUENCE [LARGE SCALE GENOMIC DNA]</scope>
    <source>
        <strain evidence="1 2">MPI-SDFR-AT-0079</strain>
    </source>
</reference>
<proteinExistence type="predicted"/>
<keyword evidence="1" id="KW-0378">Hydrolase</keyword>
<keyword evidence="2" id="KW-1185">Reference proteome</keyword>
<organism evidence="1 2">
    <name type="scientific">Chaetomium tenue</name>
    <dbReference type="NCBI Taxonomy" id="1854479"/>
    <lineage>
        <taxon>Eukaryota</taxon>
        <taxon>Fungi</taxon>
        <taxon>Dikarya</taxon>
        <taxon>Ascomycota</taxon>
        <taxon>Pezizomycotina</taxon>
        <taxon>Sordariomycetes</taxon>
        <taxon>Sordariomycetidae</taxon>
        <taxon>Sordariales</taxon>
        <taxon>Chaetomiaceae</taxon>
        <taxon>Chaetomium</taxon>
    </lineage>
</organism>
<sequence length="509" mass="57770">MSSLGRISFPTFLEPQISQASDGEHGGPAPCYSIPFPRNEGVIHRTTISNRLAALLPPSREYHNAALWGLGGSGKTQIALDYAYRRCYDDPACSVFWVHADSETSFTQNYKSIARKLGLPESLSGKDLLMNVRAGIEGNRCWLLVIDNADNLQLFGVRNVLRIKDQDQAEDTALNLSEFIPRGPVGTVLWISRDKEIGSIVGARRAIEVTRMVEDEALELLKTVGDIGNDELDGAPELLAELGCFPLALSQAATFRRKMSITIREYLSRLANRRKRWNVLQTSAHDPYRRQGLTNSILKTWDTSVEQIRQENEVVFDILHILAFLDNQNISFEILHQAVTRRNKWIRDDGEKDKNDSEDEYDKEGSSEDDSDGEVEEEALWVAARLQQLSFLQPRASKDSRTYEMNKLVQEAVLYALTDKDRRKDQVRYSRLALWVVADLLPNNGPGYWEGWASLPATYRGQRKYKETTKINTQGLALQRDILGERDSETMQNIDTRRDILWAGDSTMR</sequence>
<comment type="caution">
    <text evidence="1">The sequence shown here is derived from an EMBL/GenBank/DDBJ whole genome shotgun (WGS) entry which is preliminary data.</text>
</comment>
<gene>
    <name evidence="1" type="ORF">F5144DRAFT_552283</name>
</gene>
<evidence type="ECO:0000313" key="2">
    <source>
        <dbReference type="Proteomes" id="UP000724584"/>
    </source>
</evidence>
<dbReference type="EMBL" id="JAGIZQ010000008">
    <property type="protein sequence ID" value="KAH6613465.1"/>
    <property type="molecule type" value="Genomic_DNA"/>
</dbReference>
<protein>
    <submittedName>
        <fullName evidence="1">P-loop containing nucleoside triphosphate hydrolase protein</fullName>
    </submittedName>
</protein>